<accession>A0A1G8YD11</accession>
<feature type="domain" description="BD-FAE-like" evidence="3">
    <location>
        <begin position="89"/>
        <end position="265"/>
    </location>
</feature>
<keyword evidence="5" id="KW-1185">Reference proteome</keyword>
<gene>
    <name evidence="4" type="ORF">SAMN04487935_2270</name>
</gene>
<dbReference type="EMBL" id="FNEZ01000003">
    <property type="protein sequence ID" value="SDK00314.1"/>
    <property type="molecule type" value="Genomic_DNA"/>
</dbReference>
<keyword evidence="2" id="KW-0472">Membrane</keyword>
<dbReference type="Gene3D" id="3.40.50.1820">
    <property type="entry name" value="alpha/beta hydrolase"/>
    <property type="match status" value="1"/>
</dbReference>
<feature type="transmembrane region" description="Helical" evidence="2">
    <location>
        <begin position="44"/>
        <end position="62"/>
    </location>
</feature>
<name>A0A1G8YD11_9FLAO</name>
<dbReference type="GO" id="GO:0016787">
    <property type="term" value="F:hydrolase activity"/>
    <property type="evidence" value="ECO:0007669"/>
    <property type="project" value="UniProtKB-KW"/>
</dbReference>
<dbReference type="Proteomes" id="UP000199580">
    <property type="component" value="Unassembled WGS sequence"/>
</dbReference>
<dbReference type="InterPro" id="IPR050300">
    <property type="entry name" value="GDXG_lipolytic_enzyme"/>
</dbReference>
<dbReference type="InterPro" id="IPR049492">
    <property type="entry name" value="BD-FAE-like_dom"/>
</dbReference>
<dbReference type="AlphaFoldDB" id="A0A1G8YD11"/>
<protein>
    <submittedName>
        <fullName evidence="4">Alpha/beta hydrolase fold</fullName>
    </submittedName>
</protein>
<keyword evidence="1 4" id="KW-0378">Hydrolase</keyword>
<dbReference type="Pfam" id="PF20434">
    <property type="entry name" value="BD-FAE"/>
    <property type="match status" value="1"/>
</dbReference>
<keyword evidence="2" id="KW-0812">Transmembrane</keyword>
<reference evidence="4 5" key="1">
    <citation type="submission" date="2016-10" db="EMBL/GenBank/DDBJ databases">
        <authorList>
            <person name="de Groot N.N."/>
        </authorList>
    </citation>
    <scope>NUCLEOTIDE SEQUENCE [LARGE SCALE GENOMIC DNA]</scope>
    <source>
        <strain evidence="4 5">CGMCC 1.10076</strain>
    </source>
</reference>
<evidence type="ECO:0000256" key="1">
    <source>
        <dbReference type="ARBA" id="ARBA00022801"/>
    </source>
</evidence>
<sequence>MNLAIFEYRNVIQIIEMFINFETITTRFYGNYRQATFVNHNKRIIMIIRLSILSLLTLFLMASCASKKIKDVCYISANLKTESNQPKLNIFTKRKLSDKKMPVLIFVHGGNWNTGNKDQYGFFGRNFAKKGIVTIIPDYTLSSDADYKMMTRQVAEVILWAKANVQKYGGDTEQIYITGHSAGGHLAALATLDPQYGIKPGAISGIILNDAAGLDMKNYLEENPPTETNNYDVTWGKDPSGWRNASPVYYLDENAPPFLIYIGQKTYPSIKVANERFLKRLHGFQPKVKPISVNKSHVPMILQYIFPWSDRYKEVIDFMKIHKKNAL</sequence>
<evidence type="ECO:0000313" key="5">
    <source>
        <dbReference type="Proteomes" id="UP000199580"/>
    </source>
</evidence>
<dbReference type="STRING" id="1128970.SAMN04487935_2270"/>
<dbReference type="PANTHER" id="PTHR48081:SF33">
    <property type="entry name" value="KYNURENINE FORMAMIDASE"/>
    <property type="match status" value="1"/>
</dbReference>
<keyword evidence="2" id="KW-1133">Transmembrane helix</keyword>
<dbReference type="SUPFAM" id="SSF53474">
    <property type="entry name" value="alpha/beta-Hydrolases"/>
    <property type="match status" value="1"/>
</dbReference>
<evidence type="ECO:0000259" key="3">
    <source>
        <dbReference type="Pfam" id="PF20434"/>
    </source>
</evidence>
<dbReference type="InterPro" id="IPR029058">
    <property type="entry name" value="AB_hydrolase_fold"/>
</dbReference>
<evidence type="ECO:0000313" key="4">
    <source>
        <dbReference type="EMBL" id="SDK00314.1"/>
    </source>
</evidence>
<proteinExistence type="predicted"/>
<evidence type="ECO:0000256" key="2">
    <source>
        <dbReference type="SAM" id="Phobius"/>
    </source>
</evidence>
<dbReference type="PANTHER" id="PTHR48081">
    <property type="entry name" value="AB HYDROLASE SUPERFAMILY PROTEIN C4A8.06C"/>
    <property type="match status" value="1"/>
</dbReference>
<organism evidence="4 5">
    <name type="scientific">Flavobacterium noncentrifugens</name>
    <dbReference type="NCBI Taxonomy" id="1128970"/>
    <lineage>
        <taxon>Bacteria</taxon>
        <taxon>Pseudomonadati</taxon>
        <taxon>Bacteroidota</taxon>
        <taxon>Flavobacteriia</taxon>
        <taxon>Flavobacteriales</taxon>
        <taxon>Flavobacteriaceae</taxon>
        <taxon>Flavobacterium</taxon>
    </lineage>
</organism>